<dbReference type="GO" id="GO:0030170">
    <property type="term" value="F:pyridoxal phosphate binding"/>
    <property type="evidence" value="ECO:0007669"/>
    <property type="project" value="InterPro"/>
</dbReference>
<evidence type="ECO:0000256" key="5">
    <source>
        <dbReference type="ARBA" id="ARBA00018679"/>
    </source>
</evidence>
<dbReference type="PROSITE" id="PS00165">
    <property type="entry name" value="DEHYDRATASE_SER_THR"/>
    <property type="match status" value="1"/>
</dbReference>
<evidence type="ECO:0000256" key="12">
    <source>
        <dbReference type="PIRSR" id="PIRSR604450-51"/>
    </source>
</evidence>
<dbReference type="GO" id="GO:0004794">
    <property type="term" value="F:threonine deaminase activity"/>
    <property type="evidence" value="ECO:0007669"/>
    <property type="project" value="TreeGrafter"/>
</dbReference>
<dbReference type="PANTHER" id="PTHR48078">
    <property type="entry name" value="THREONINE DEHYDRATASE, MITOCHONDRIAL-RELATED"/>
    <property type="match status" value="1"/>
</dbReference>
<dbReference type="NCBIfam" id="TIGR00260">
    <property type="entry name" value="thrC"/>
    <property type="match status" value="1"/>
</dbReference>
<dbReference type="Pfam" id="PF00291">
    <property type="entry name" value="PALP"/>
    <property type="match status" value="1"/>
</dbReference>
<dbReference type="UniPathway" id="UPA00050">
    <property type="reaction ID" value="UER00065"/>
</dbReference>
<dbReference type="AlphaFoldDB" id="A0A7C2B656"/>
<dbReference type="GO" id="GO:0009097">
    <property type="term" value="P:isoleucine biosynthetic process"/>
    <property type="evidence" value="ECO:0007669"/>
    <property type="project" value="TreeGrafter"/>
</dbReference>
<gene>
    <name evidence="14" type="ORF">ENP47_06255</name>
</gene>
<evidence type="ECO:0000313" key="14">
    <source>
        <dbReference type="EMBL" id="HEF65179.1"/>
    </source>
</evidence>
<sequence length="412" mass="44360">MESALTHLSCTACGTELAADELHGTCPCCGGVLAAHYDLERARRTFHPDRFGARPWNLWRYAELLPVRDPRFRLTLGEGGTPLLAAERLARDLGLRQLWLKDESRNPTGSFKARGLAVAVSRAVELGAQAVALPSAGNAAAALSAYAARAGIPAYVFVPADTPRTILAECLAYGAHVYRVRGLITDCGRLVRRLAVERGWVDLSTLREPYRAEGKKTMGIELVEQLGWRIPDVIVYPTGGGTGIVGMWKAFSELEMLGLLGPEWPRLVLVQPEGCAPLVRAFHEGVSTAAPWEHATTVAPGLRVPMTIGDRLVLDAVRRSGGTAVTVSDAALLEGMRLLARTEGLLVSPEAGATLAALLTLRDSGWLTPADEVVLFLTGSGLKHPELLPDAENCPVLDPDELEFTALNRETR</sequence>
<keyword evidence="8 12" id="KW-0663">Pyridoxal phosphate</keyword>
<dbReference type="EC" id="4.2.3.1" evidence="4 11"/>
<dbReference type="GO" id="GO:0006567">
    <property type="term" value="P:L-threonine catabolic process"/>
    <property type="evidence" value="ECO:0007669"/>
    <property type="project" value="TreeGrafter"/>
</dbReference>
<dbReference type="SUPFAM" id="SSF53686">
    <property type="entry name" value="Tryptophan synthase beta subunit-like PLP-dependent enzymes"/>
    <property type="match status" value="1"/>
</dbReference>
<feature type="modified residue" description="N6-(pyridoxal phosphate)lysine" evidence="12">
    <location>
        <position position="112"/>
    </location>
</feature>
<dbReference type="InterPro" id="IPR050147">
    <property type="entry name" value="Ser/Thr_Dehydratase"/>
</dbReference>
<name>A0A7C2B656_THERO</name>
<evidence type="ECO:0000256" key="3">
    <source>
        <dbReference type="ARBA" id="ARBA00005517"/>
    </source>
</evidence>
<dbReference type="GO" id="GO:0003941">
    <property type="term" value="F:L-serine ammonia-lyase activity"/>
    <property type="evidence" value="ECO:0007669"/>
    <property type="project" value="TreeGrafter"/>
</dbReference>
<proteinExistence type="inferred from homology"/>
<dbReference type="NCBIfam" id="NF006050">
    <property type="entry name" value="PRK08197.1"/>
    <property type="match status" value="1"/>
</dbReference>
<comment type="catalytic activity">
    <reaction evidence="10">
        <text>O-phospho-L-homoserine + H2O = L-threonine + phosphate</text>
        <dbReference type="Rhea" id="RHEA:10840"/>
        <dbReference type="ChEBI" id="CHEBI:15377"/>
        <dbReference type="ChEBI" id="CHEBI:43474"/>
        <dbReference type="ChEBI" id="CHEBI:57590"/>
        <dbReference type="ChEBI" id="CHEBI:57926"/>
        <dbReference type="EC" id="4.2.3.1"/>
    </reaction>
</comment>
<comment type="caution">
    <text evidence="14">The sequence shown here is derived from an EMBL/GenBank/DDBJ whole genome shotgun (WGS) entry which is preliminary data.</text>
</comment>
<evidence type="ECO:0000256" key="7">
    <source>
        <dbReference type="ARBA" id="ARBA00022697"/>
    </source>
</evidence>
<keyword evidence="7" id="KW-0791">Threonine biosynthesis</keyword>
<keyword evidence="6" id="KW-0028">Amino-acid biosynthesis</keyword>
<keyword evidence="9 14" id="KW-0456">Lyase</keyword>
<dbReference type="GO" id="GO:0006565">
    <property type="term" value="P:L-serine catabolic process"/>
    <property type="evidence" value="ECO:0007669"/>
    <property type="project" value="TreeGrafter"/>
</dbReference>
<dbReference type="GO" id="GO:0009088">
    <property type="term" value="P:threonine biosynthetic process"/>
    <property type="evidence" value="ECO:0007669"/>
    <property type="project" value="UniProtKB-UniRule"/>
</dbReference>
<organism evidence="14">
    <name type="scientific">Thermomicrobium roseum</name>
    <dbReference type="NCBI Taxonomy" id="500"/>
    <lineage>
        <taxon>Bacteria</taxon>
        <taxon>Pseudomonadati</taxon>
        <taxon>Thermomicrobiota</taxon>
        <taxon>Thermomicrobia</taxon>
        <taxon>Thermomicrobiales</taxon>
        <taxon>Thermomicrobiaceae</taxon>
        <taxon>Thermomicrobium</taxon>
    </lineage>
</organism>
<dbReference type="Gene3D" id="3.40.50.1100">
    <property type="match status" value="2"/>
</dbReference>
<evidence type="ECO:0000256" key="11">
    <source>
        <dbReference type="NCBIfam" id="TIGR00260"/>
    </source>
</evidence>
<accession>A0A7C2B656</accession>
<dbReference type="InterPro" id="IPR004450">
    <property type="entry name" value="Thr_synthase-like"/>
</dbReference>
<feature type="domain" description="Tryptophan synthase beta chain-like PALP" evidence="13">
    <location>
        <begin position="75"/>
        <end position="379"/>
    </location>
</feature>
<evidence type="ECO:0000256" key="1">
    <source>
        <dbReference type="ARBA" id="ARBA00001933"/>
    </source>
</evidence>
<evidence type="ECO:0000256" key="10">
    <source>
        <dbReference type="ARBA" id="ARBA00049144"/>
    </source>
</evidence>
<evidence type="ECO:0000256" key="9">
    <source>
        <dbReference type="ARBA" id="ARBA00023239"/>
    </source>
</evidence>
<reference evidence="14" key="1">
    <citation type="journal article" date="2020" name="mSystems">
        <title>Genome- and Community-Level Interaction Insights into Carbon Utilization and Element Cycling Functions of Hydrothermarchaeota in Hydrothermal Sediment.</title>
        <authorList>
            <person name="Zhou Z."/>
            <person name="Liu Y."/>
            <person name="Xu W."/>
            <person name="Pan J."/>
            <person name="Luo Z.H."/>
            <person name="Li M."/>
        </authorList>
    </citation>
    <scope>NUCLEOTIDE SEQUENCE [LARGE SCALE GENOMIC DNA]</scope>
    <source>
        <strain evidence="14">SpSt-222</strain>
    </source>
</reference>
<evidence type="ECO:0000256" key="4">
    <source>
        <dbReference type="ARBA" id="ARBA00013028"/>
    </source>
</evidence>
<evidence type="ECO:0000256" key="6">
    <source>
        <dbReference type="ARBA" id="ARBA00022605"/>
    </source>
</evidence>
<comment type="pathway">
    <text evidence="2">Amino-acid biosynthesis; L-threonine biosynthesis; L-threonine from L-aspartate: step 5/5.</text>
</comment>
<dbReference type="PANTHER" id="PTHR48078:SF6">
    <property type="entry name" value="L-THREONINE DEHYDRATASE CATABOLIC TDCB"/>
    <property type="match status" value="1"/>
</dbReference>
<comment type="similarity">
    <text evidence="3">Belongs to the threonine synthase family.</text>
</comment>
<dbReference type="CDD" id="cd01563">
    <property type="entry name" value="Thr-synth_1"/>
    <property type="match status" value="1"/>
</dbReference>
<dbReference type="InterPro" id="IPR000634">
    <property type="entry name" value="Ser/Thr_deHydtase_PyrdxlP-BS"/>
</dbReference>
<dbReference type="GO" id="GO:0004795">
    <property type="term" value="F:threonine synthase activity"/>
    <property type="evidence" value="ECO:0007669"/>
    <property type="project" value="UniProtKB-UniRule"/>
</dbReference>
<evidence type="ECO:0000259" key="13">
    <source>
        <dbReference type="Pfam" id="PF00291"/>
    </source>
</evidence>
<evidence type="ECO:0000256" key="8">
    <source>
        <dbReference type="ARBA" id="ARBA00022898"/>
    </source>
</evidence>
<evidence type="ECO:0000256" key="2">
    <source>
        <dbReference type="ARBA" id="ARBA00004979"/>
    </source>
</evidence>
<protein>
    <recommendedName>
        <fullName evidence="5 11">Threonine synthase</fullName>
        <ecNumber evidence="4 11">4.2.3.1</ecNumber>
    </recommendedName>
</protein>
<dbReference type="EMBL" id="DSJL01000011">
    <property type="protein sequence ID" value="HEF65179.1"/>
    <property type="molecule type" value="Genomic_DNA"/>
</dbReference>
<dbReference type="InterPro" id="IPR036052">
    <property type="entry name" value="TrpB-like_PALP_sf"/>
</dbReference>
<dbReference type="InterPro" id="IPR001926">
    <property type="entry name" value="TrpB-like_PALP"/>
</dbReference>
<comment type="cofactor">
    <cofactor evidence="1 12">
        <name>pyridoxal 5'-phosphate</name>
        <dbReference type="ChEBI" id="CHEBI:597326"/>
    </cofactor>
</comment>